<feature type="domain" description="S-adenosylmethionine-dependent methyltransferase Rv2258c-like winged HTH" evidence="2">
    <location>
        <begin position="26"/>
        <end position="99"/>
    </location>
</feature>
<dbReference type="PANTHER" id="PTHR45128">
    <property type="entry name" value="METHYLTRANSFERASE TYPE 11"/>
    <property type="match status" value="1"/>
</dbReference>
<dbReference type="AlphaFoldDB" id="A0A401YL33"/>
<dbReference type="GO" id="GO:0008168">
    <property type="term" value="F:methyltransferase activity"/>
    <property type="evidence" value="ECO:0007669"/>
    <property type="project" value="UniProtKB-KW"/>
</dbReference>
<name>A0A401YL33_9ACTN</name>
<gene>
    <name evidence="3" type="ORF">EHYA_02985</name>
</gene>
<protein>
    <submittedName>
        <fullName evidence="3">Methyltransferase</fullName>
    </submittedName>
</protein>
<dbReference type="InterPro" id="IPR036390">
    <property type="entry name" value="WH_DNA-bd_sf"/>
</dbReference>
<dbReference type="RefSeq" id="WP_126637430.1">
    <property type="nucleotide sequence ID" value="NZ_BIFH01000017.1"/>
</dbReference>
<dbReference type="InterPro" id="IPR029063">
    <property type="entry name" value="SAM-dependent_MTases_sf"/>
</dbReference>
<feature type="domain" description="Methyltransferase" evidence="1">
    <location>
        <begin position="174"/>
        <end position="287"/>
    </location>
</feature>
<dbReference type="SUPFAM" id="SSF53335">
    <property type="entry name" value="S-adenosyl-L-methionine-dependent methyltransferases"/>
    <property type="match status" value="1"/>
</dbReference>
<dbReference type="InterPro" id="IPR048711">
    <property type="entry name" value="WHD_Rv2258c"/>
</dbReference>
<proteinExistence type="predicted"/>
<keyword evidence="3" id="KW-0808">Transferase</keyword>
<dbReference type="InterPro" id="IPR053173">
    <property type="entry name" value="SAM-binding_MTase"/>
</dbReference>
<dbReference type="Proteomes" id="UP000286931">
    <property type="component" value="Unassembled WGS sequence"/>
</dbReference>
<dbReference type="GO" id="GO:0032259">
    <property type="term" value="P:methylation"/>
    <property type="evidence" value="ECO:0007669"/>
    <property type="project" value="UniProtKB-KW"/>
</dbReference>
<dbReference type="EMBL" id="BIFH01000017">
    <property type="protein sequence ID" value="GCD95313.1"/>
    <property type="molecule type" value="Genomic_DNA"/>
</dbReference>
<dbReference type="Pfam" id="PF13847">
    <property type="entry name" value="Methyltransf_31"/>
    <property type="match status" value="1"/>
</dbReference>
<dbReference type="Gene3D" id="3.40.50.150">
    <property type="entry name" value="Vaccinia Virus protein VP39"/>
    <property type="match status" value="1"/>
</dbReference>
<reference evidence="3 4" key="1">
    <citation type="submission" date="2018-12" db="EMBL/GenBank/DDBJ databases">
        <title>Draft genome sequence of Embleya hyalina NBRC 13850T.</title>
        <authorList>
            <person name="Komaki H."/>
            <person name="Hosoyama A."/>
            <person name="Kimura A."/>
            <person name="Ichikawa N."/>
            <person name="Tamura T."/>
        </authorList>
    </citation>
    <scope>NUCLEOTIDE SEQUENCE [LARGE SCALE GENOMIC DNA]</scope>
    <source>
        <strain evidence="3 4">NBRC 13850</strain>
    </source>
</reference>
<dbReference type="SUPFAM" id="SSF46785">
    <property type="entry name" value="Winged helix' DNA-binding domain"/>
    <property type="match status" value="1"/>
</dbReference>
<evidence type="ECO:0000259" key="2">
    <source>
        <dbReference type="Pfam" id="PF21320"/>
    </source>
</evidence>
<evidence type="ECO:0000259" key="1">
    <source>
        <dbReference type="Pfam" id="PF13847"/>
    </source>
</evidence>
<dbReference type="Pfam" id="PF21320">
    <property type="entry name" value="WHD_Rv2258c"/>
    <property type="match status" value="1"/>
</dbReference>
<organism evidence="3 4">
    <name type="scientific">Embleya hyalina</name>
    <dbReference type="NCBI Taxonomy" id="516124"/>
    <lineage>
        <taxon>Bacteria</taxon>
        <taxon>Bacillati</taxon>
        <taxon>Actinomycetota</taxon>
        <taxon>Actinomycetes</taxon>
        <taxon>Kitasatosporales</taxon>
        <taxon>Streptomycetaceae</taxon>
        <taxon>Embleya</taxon>
    </lineage>
</organism>
<keyword evidence="3" id="KW-0489">Methyltransferase</keyword>
<dbReference type="CDD" id="cd02440">
    <property type="entry name" value="AdoMet_MTases"/>
    <property type="match status" value="1"/>
</dbReference>
<evidence type="ECO:0000313" key="3">
    <source>
        <dbReference type="EMBL" id="GCD95313.1"/>
    </source>
</evidence>
<dbReference type="OrthoDB" id="9801363at2"/>
<dbReference type="InterPro" id="IPR025714">
    <property type="entry name" value="Methyltranfer_dom"/>
</dbReference>
<dbReference type="Gene3D" id="1.10.10.10">
    <property type="entry name" value="Winged helix-like DNA-binding domain superfamily/Winged helix DNA-binding domain"/>
    <property type="match status" value="1"/>
</dbReference>
<evidence type="ECO:0000313" key="4">
    <source>
        <dbReference type="Proteomes" id="UP000286931"/>
    </source>
</evidence>
<dbReference type="PANTHER" id="PTHR45128:SF1">
    <property type="entry name" value="S-ADENOSYLMETHIONINE-DEPENDENT METHYLTRANSFERASE RV2258C"/>
    <property type="match status" value="1"/>
</dbReference>
<sequence length="355" mass="37580">MTVLDVDPARQEAFAGRLITILDDGCLAFLTSVGHRTGLFDTMAAMPPATSEEIAGAAGLTERYVREWLGGMVTGGFVEYTPESATYRLPPEHAASLTRAAGPENFAGFTQYLALMGEVEERVVTAFRQGGGVPYSAYPRFQALQAEESGRVWDAALVAGVVPLVDGLGERLAAGIDVLDVGTGQGHAVNVLAGAFPRSRFRGVDISVEGIAAARREAERLGLSNAEFAVVDAADPLGSYDLITAFDVIHDLARPTRALAAIADALRADGVFLMGEIAASSRLEENLEHPLGPALYTFSVFYCMTVSLAEGGEGLGTVWGEQAARAKLAEAGFTDVRARSLEGDFLNVYFVARKG</sequence>
<accession>A0A401YL33</accession>
<comment type="caution">
    <text evidence="3">The sequence shown here is derived from an EMBL/GenBank/DDBJ whole genome shotgun (WGS) entry which is preliminary data.</text>
</comment>
<keyword evidence="4" id="KW-1185">Reference proteome</keyword>
<dbReference type="InterPro" id="IPR036388">
    <property type="entry name" value="WH-like_DNA-bd_sf"/>
</dbReference>